<proteinExistence type="predicted"/>
<evidence type="ECO:0008006" key="4">
    <source>
        <dbReference type="Google" id="ProtNLM"/>
    </source>
</evidence>
<dbReference type="Proteomes" id="UP000799753">
    <property type="component" value="Unassembled WGS sequence"/>
</dbReference>
<protein>
    <recommendedName>
        <fullName evidence="4">Secreted protein</fullName>
    </recommendedName>
</protein>
<sequence>MLQCCLTSFSLSCPLAFILFPLLPSAHTTLYSYSPRHIPLPSTIPRYKSRSSIPSAADTLAACTSSAACSILEYDWRDSHLVRTPTSLTMIRCGYALTQQPLPVGLNWRIMYRQCDQQQCRSEWD</sequence>
<keyword evidence="3" id="KW-1185">Reference proteome</keyword>
<organism evidence="2 3">
    <name type="scientific">Massarina eburnea CBS 473.64</name>
    <dbReference type="NCBI Taxonomy" id="1395130"/>
    <lineage>
        <taxon>Eukaryota</taxon>
        <taxon>Fungi</taxon>
        <taxon>Dikarya</taxon>
        <taxon>Ascomycota</taxon>
        <taxon>Pezizomycotina</taxon>
        <taxon>Dothideomycetes</taxon>
        <taxon>Pleosporomycetidae</taxon>
        <taxon>Pleosporales</taxon>
        <taxon>Massarineae</taxon>
        <taxon>Massarinaceae</taxon>
        <taxon>Massarina</taxon>
    </lineage>
</organism>
<evidence type="ECO:0000256" key="1">
    <source>
        <dbReference type="SAM" id="SignalP"/>
    </source>
</evidence>
<dbReference type="AlphaFoldDB" id="A0A6A6SGS5"/>
<evidence type="ECO:0000313" key="3">
    <source>
        <dbReference type="Proteomes" id="UP000799753"/>
    </source>
</evidence>
<dbReference type="EMBL" id="MU006776">
    <property type="protein sequence ID" value="KAF2646237.1"/>
    <property type="molecule type" value="Genomic_DNA"/>
</dbReference>
<name>A0A6A6SGS5_9PLEO</name>
<keyword evidence="1" id="KW-0732">Signal</keyword>
<evidence type="ECO:0000313" key="2">
    <source>
        <dbReference type="EMBL" id="KAF2646237.1"/>
    </source>
</evidence>
<reference evidence="2" key="1">
    <citation type="journal article" date="2020" name="Stud. Mycol.">
        <title>101 Dothideomycetes genomes: a test case for predicting lifestyles and emergence of pathogens.</title>
        <authorList>
            <person name="Haridas S."/>
            <person name="Albert R."/>
            <person name="Binder M."/>
            <person name="Bloem J."/>
            <person name="Labutti K."/>
            <person name="Salamov A."/>
            <person name="Andreopoulos B."/>
            <person name="Baker S."/>
            <person name="Barry K."/>
            <person name="Bills G."/>
            <person name="Bluhm B."/>
            <person name="Cannon C."/>
            <person name="Castanera R."/>
            <person name="Culley D."/>
            <person name="Daum C."/>
            <person name="Ezra D."/>
            <person name="Gonzalez J."/>
            <person name="Henrissat B."/>
            <person name="Kuo A."/>
            <person name="Liang C."/>
            <person name="Lipzen A."/>
            <person name="Lutzoni F."/>
            <person name="Magnuson J."/>
            <person name="Mondo S."/>
            <person name="Nolan M."/>
            <person name="Ohm R."/>
            <person name="Pangilinan J."/>
            <person name="Park H.-J."/>
            <person name="Ramirez L."/>
            <person name="Alfaro M."/>
            <person name="Sun H."/>
            <person name="Tritt A."/>
            <person name="Yoshinaga Y."/>
            <person name="Zwiers L.-H."/>
            <person name="Turgeon B."/>
            <person name="Goodwin S."/>
            <person name="Spatafora J."/>
            <person name="Crous P."/>
            <person name="Grigoriev I."/>
        </authorList>
    </citation>
    <scope>NUCLEOTIDE SEQUENCE</scope>
    <source>
        <strain evidence="2">CBS 473.64</strain>
    </source>
</reference>
<gene>
    <name evidence="2" type="ORF">P280DRAFT_464474</name>
</gene>
<feature type="signal peptide" evidence="1">
    <location>
        <begin position="1"/>
        <end position="28"/>
    </location>
</feature>
<accession>A0A6A6SGS5</accession>
<feature type="chain" id="PRO_5025675322" description="Secreted protein" evidence="1">
    <location>
        <begin position="29"/>
        <end position="125"/>
    </location>
</feature>